<feature type="domain" description="CBS" evidence="8">
    <location>
        <begin position="204"/>
        <end position="265"/>
    </location>
</feature>
<dbReference type="EMBL" id="JABAFA010000011">
    <property type="protein sequence ID" value="NMD98827.1"/>
    <property type="molecule type" value="Genomic_DNA"/>
</dbReference>
<dbReference type="InterPro" id="IPR000644">
    <property type="entry name" value="CBS_dom"/>
</dbReference>
<dbReference type="NCBIfam" id="TIGR00393">
    <property type="entry name" value="kpsF"/>
    <property type="match status" value="1"/>
</dbReference>
<sequence>MDNDMIRQKAVDTLKLESEAVAKLVSNVNDEFVKVVRCILDCPARVIVTGMGKSGHIARKMAATFASTGTPSFFLHPAEAFHGDLGMVTEKDIVIAISNSGESAETIKILPIIRRIGATIVAMTGGMQSQLAQAADYVIDIGHEKEACPLNLAPTTSTTCTLAMGDALAVAVMSARNFTKQDFAVFHPGGALGRRLLLKVENVMHTDEENPVIAAEQTVKDALFVMTEKGLGAVSVVDADGKFVGLLTDGIVRRALAKDYNFLDKTVGSIMFAEPLTIAKNKMATEALSVMEKHKPRPVTVLPVLEDGKPIGMVHLTDLLKQGVV</sequence>
<feature type="domain" description="CBS" evidence="8">
    <location>
        <begin position="271"/>
        <end position="325"/>
    </location>
</feature>
<dbReference type="RefSeq" id="WP_019542348.1">
    <property type="nucleotide sequence ID" value="NZ_JABAFA010000011.1"/>
</dbReference>
<evidence type="ECO:0000256" key="4">
    <source>
        <dbReference type="PIRNR" id="PIRNR004692"/>
    </source>
</evidence>
<evidence type="ECO:0000313" key="10">
    <source>
        <dbReference type="EMBL" id="NMD98827.1"/>
    </source>
</evidence>
<keyword evidence="5" id="KW-0862">Zinc</keyword>
<dbReference type="InterPro" id="IPR035474">
    <property type="entry name" value="SIS_Kpsf"/>
</dbReference>
<dbReference type="CDD" id="cd04604">
    <property type="entry name" value="CBS_pair_SIS_assoc"/>
    <property type="match status" value="1"/>
</dbReference>
<dbReference type="PANTHER" id="PTHR42745:SF1">
    <property type="entry name" value="ARABINOSE 5-PHOSPHATE ISOMERASE KDSD"/>
    <property type="match status" value="1"/>
</dbReference>
<evidence type="ECO:0000256" key="1">
    <source>
        <dbReference type="ARBA" id="ARBA00008165"/>
    </source>
</evidence>
<protein>
    <submittedName>
        <fullName evidence="10">KpsF/GutQ family sugar-phosphate isomerase</fullName>
    </submittedName>
</protein>
<organism evidence="10 11">
    <name type="scientific">Selenomonas bovis</name>
    <dbReference type="NCBI Taxonomy" id="416586"/>
    <lineage>
        <taxon>Bacteria</taxon>
        <taxon>Bacillati</taxon>
        <taxon>Bacillota</taxon>
        <taxon>Negativicutes</taxon>
        <taxon>Selenomonadales</taxon>
        <taxon>Selenomonadaceae</taxon>
        <taxon>Selenomonas</taxon>
    </lineage>
</organism>
<evidence type="ECO:0000256" key="6">
    <source>
        <dbReference type="PIRSR" id="PIRSR004692-3"/>
    </source>
</evidence>
<name>A0A848BC42_9FIRM</name>
<comment type="caution">
    <text evidence="10">The sequence shown here is derived from an EMBL/GenBank/DDBJ whole genome shotgun (WGS) entry which is preliminary data.</text>
</comment>
<dbReference type="FunFam" id="3.40.50.10490:FF:000011">
    <property type="entry name" value="Arabinose 5-phosphate isomerase"/>
    <property type="match status" value="1"/>
</dbReference>
<dbReference type="GO" id="GO:0097367">
    <property type="term" value="F:carbohydrate derivative binding"/>
    <property type="evidence" value="ECO:0007669"/>
    <property type="project" value="InterPro"/>
</dbReference>
<dbReference type="PANTHER" id="PTHR42745">
    <property type="match status" value="1"/>
</dbReference>
<keyword evidence="3 7" id="KW-0129">CBS domain</keyword>
<reference evidence="10 11" key="1">
    <citation type="submission" date="2020-04" db="EMBL/GenBank/DDBJ databases">
        <authorList>
            <person name="Hitch T.C.A."/>
            <person name="Wylensek D."/>
            <person name="Clavel T."/>
        </authorList>
    </citation>
    <scope>NUCLEOTIDE SEQUENCE [LARGE SCALE GENOMIC DNA]</scope>
    <source>
        <strain evidence="10 11">PG-130-P53-12</strain>
    </source>
</reference>
<dbReference type="Gene3D" id="3.10.580.10">
    <property type="entry name" value="CBS-domain"/>
    <property type="match status" value="1"/>
</dbReference>
<feature type="site" description="Catalytically relevant" evidence="6">
    <location>
        <position position="146"/>
    </location>
</feature>
<feature type="site" description="Catalytically relevant" evidence="6">
    <location>
        <position position="53"/>
    </location>
</feature>
<keyword evidence="2" id="KW-0677">Repeat</keyword>
<dbReference type="PROSITE" id="PS51464">
    <property type="entry name" value="SIS"/>
    <property type="match status" value="1"/>
</dbReference>
<dbReference type="AlphaFoldDB" id="A0A848BC42"/>
<feature type="site" description="Catalytically relevant" evidence="6">
    <location>
        <position position="187"/>
    </location>
</feature>
<dbReference type="InterPro" id="IPR001347">
    <property type="entry name" value="SIS_dom"/>
</dbReference>
<accession>A0A848BC42</accession>
<evidence type="ECO:0000256" key="2">
    <source>
        <dbReference type="ARBA" id="ARBA00022737"/>
    </source>
</evidence>
<dbReference type="InterPro" id="IPR046348">
    <property type="entry name" value="SIS_dom_sf"/>
</dbReference>
<comment type="similarity">
    <text evidence="1 4">Belongs to the SIS family. GutQ/KpsF subfamily.</text>
</comment>
<dbReference type="Pfam" id="PF01380">
    <property type="entry name" value="SIS"/>
    <property type="match status" value="1"/>
</dbReference>
<gene>
    <name evidence="10" type="ORF">HF878_04915</name>
</gene>
<evidence type="ECO:0000256" key="7">
    <source>
        <dbReference type="PROSITE-ProRule" id="PRU00703"/>
    </source>
</evidence>
<proteinExistence type="inferred from homology"/>
<keyword evidence="10" id="KW-0413">Isomerase</keyword>
<feature type="domain" description="SIS" evidence="9">
    <location>
        <begin position="35"/>
        <end position="178"/>
    </location>
</feature>
<dbReference type="InterPro" id="IPR004800">
    <property type="entry name" value="KdsD/KpsF-type"/>
</dbReference>
<evidence type="ECO:0000256" key="5">
    <source>
        <dbReference type="PIRSR" id="PIRSR004692-2"/>
    </source>
</evidence>
<dbReference type="PROSITE" id="PS51371">
    <property type="entry name" value="CBS"/>
    <property type="match status" value="2"/>
</dbReference>
<dbReference type="Proteomes" id="UP000543804">
    <property type="component" value="Unassembled WGS sequence"/>
</dbReference>
<evidence type="ECO:0000259" key="9">
    <source>
        <dbReference type="PROSITE" id="PS51464"/>
    </source>
</evidence>
<keyword evidence="5" id="KW-0479">Metal-binding</keyword>
<dbReference type="CDD" id="cd05014">
    <property type="entry name" value="SIS_Kpsf"/>
    <property type="match status" value="1"/>
</dbReference>
<dbReference type="GO" id="GO:1901135">
    <property type="term" value="P:carbohydrate derivative metabolic process"/>
    <property type="evidence" value="ECO:0007669"/>
    <property type="project" value="InterPro"/>
</dbReference>
<evidence type="ECO:0000259" key="8">
    <source>
        <dbReference type="PROSITE" id="PS51371"/>
    </source>
</evidence>
<dbReference type="Gene3D" id="3.40.50.10490">
    <property type="entry name" value="Glucose-6-phosphate isomerase like protein, domain 1"/>
    <property type="match status" value="1"/>
</dbReference>
<dbReference type="InterPro" id="IPR046342">
    <property type="entry name" value="CBS_dom_sf"/>
</dbReference>
<dbReference type="SUPFAM" id="SSF53697">
    <property type="entry name" value="SIS domain"/>
    <property type="match status" value="1"/>
</dbReference>
<feature type="binding site" evidence="5">
    <location>
        <position position="76"/>
    </location>
    <ligand>
        <name>Zn(2+)</name>
        <dbReference type="ChEBI" id="CHEBI:29105"/>
    </ligand>
</feature>
<evidence type="ECO:0000256" key="3">
    <source>
        <dbReference type="ARBA" id="ARBA00023122"/>
    </source>
</evidence>
<feature type="site" description="Catalytically relevant" evidence="6">
    <location>
        <position position="105"/>
    </location>
</feature>
<dbReference type="Pfam" id="PF00571">
    <property type="entry name" value="CBS"/>
    <property type="match status" value="2"/>
</dbReference>
<dbReference type="PIRSF" id="PIRSF004692">
    <property type="entry name" value="KdsD_KpsF"/>
    <property type="match status" value="1"/>
</dbReference>
<dbReference type="GO" id="GO:0005975">
    <property type="term" value="P:carbohydrate metabolic process"/>
    <property type="evidence" value="ECO:0007669"/>
    <property type="project" value="InterPro"/>
</dbReference>
<dbReference type="GO" id="GO:0019146">
    <property type="term" value="F:arabinose-5-phosphate isomerase activity"/>
    <property type="evidence" value="ECO:0007669"/>
    <property type="project" value="UniProtKB-ARBA"/>
</dbReference>
<dbReference type="SMART" id="SM00116">
    <property type="entry name" value="CBS"/>
    <property type="match status" value="2"/>
</dbReference>
<dbReference type="GO" id="GO:0046872">
    <property type="term" value="F:metal ion binding"/>
    <property type="evidence" value="ECO:0007669"/>
    <property type="project" value="UniProtKB-KW"/>
</dbReference>
<dbReference type="InterPro" id="IPR050986">
    <property type="entry name" value="GutQ/KpsF_isomerases"/>
</dbReference>
<keyword evidence="11" id="KW-1185">Reference proteome</keyword>
<evidence type="ECO:0000313" key="11">
    <source>
        <dbReference type="Proteomes" id="UP000543804"/>
    </source>
</evidence>